<evidence type="ECO:0000256" key="1">
    <source>
        <dbReference type="ARBA" id="ARBA00022737"/>
    </source>
</evidence>
<keyword evidence="4" id="KW-1185">Reference proteome</keyword>
<dbReference type="AlphaFoldDB" id="A0A7S8E5W6"/>
<keyword evidence="1" id="KW-0677">Repeat</keyword>
<dbReference type="EMBL" id="CP062983">
    <property type="protein sequence ID" value="QPC80951.1"/>
    <property type="molecule type" value="Genomic_DNA"/>
</dbReference>
<dbReference type="Proteomes" id="UP000594468">
    <property type="component" value="Chromosome"/>
</dbReference>
<dbReference type="Gene3D" id="1.10.10.10">
    <property type="entry name" value="Winged helix-like DNA-binding domain superfamily/Winged helix DNA-binding domain"/>
    <property type="match status" value="1"/>
</dbReference>
<name>A0A7S8E5W6_9CHLR</name>
<dbReference type="InterPro" id="IPR056884">
    <property type="entry name" value="NPHP3-like_N"/>
</dbReference>
<feature type="domain" description="Bacterial transcriptional activator" evidence="2">
    <location>
        <begin position="287"/>
        <end position="426"/>
    </location>
</feature>
<dbReference type="Pfam" id="PF24883">
    <property type="entry name" value="NPHP3_N"/>
    <property type="match status" value="1"/>
</dbReference>
<dbReference type="Pfam" id="PF03704">
    <property type="entry name" value="BTAD"/>
    <property type="match status" value="1"/>
</dbReference>
<evidence type="ECO:0000313" key="4">
    <source>
        <dbReference type="Proteomes" id="UP000594468"/>
    </source>
</evidence>
<dbReference type="KEGG" id="pmet:G4Y79_14680"/>
<proteinExistence type="predicted"/>
<dbReference type="InterPro" id="IPR036388">
    <property type="entry name" value="WH-like_DNA-bd_sf"/>
</dbReference>
<sequence length="427" mass="49690">MSLQSAVSSAYDVFLEHAQDAQVVLFHPQSRLRSVLVAQLFQDPNTQTFYYALGENDNNLQSFIEGFAHDMATQHPTFGRHLYMLPYELHQNFAADVDRVLDTIVQEISELSDEPFVLVLDEYDRSDDANDINRFVEYLADRLPEQCTLVINSRTLPRLPWLAMVAKKQAVIIQDDHLITQDIHGPHQHENYNLEVYALGPGFVRLNGEQVDTWEGHLPRLLFFYALDRPVVTRAEICDAFWPNLDTDQAVNVFHVTKRRLHKALDLDVLLHIENYYQINPELTVYYDVVDFVETLMRGRYSTGDEQFQAWQRAVELYKGPFLQGHDETWIVDRREAMRTGYLEAVMGMARTYVERGKGETALKLYRSAIDEDYSREDLHRELMLLYNELGRRGEAVAHYQQVEKIFNENNMTLSPKTIDVYNDIMA</sequence>
<dbReference type="PANTHER" id="PTHR35807">
    <property type="entry name" value="TRANSCRIPTIONAL REGULATOR REDD-RELATED"/>
    <property type="match status" value="1"/>
</dbReference>
<protein>
    <recommendedName>
        <fullName evidence="2">Bacterial transcriptional activator domain-containing protein</fullName>
    </recommendedName>
</protein>
<dbReference type="SUPFAM" id="SSF48452">
    <property type="entry name" value="TPR-like"/>
    <property type="match status" value="1"/>
</dbReference>
<dbReference type="InterPro" id="IPR005158">
    <property type="entry name" value="BTAD"/>
</dbReference>
<dbReference type="InterPro" id="IPR051677">
    <property type="entry name" value="AfsR-DnrI-RedD_regulator"/>
</dbReference>
<dbReference type="RefSeq" id="WP_195169026.1">
    <property type="nucleotide sequence ID" value="NZ_CP062983.1"/>
</dbReference>
<evidence type="ECO:0000313" key="3">
    <source>
        <dbReference type="EMBL" id="QPC80951.1"/>
    </source>
</evidence>
<dbReference type="InterPro" id="IPR011990">
    <property type="entry name" value="TPR-like_helical_dom_sf"/>
</dbReference>
<dbReference type="Gene3D" id="1.25.40.10">
    <property type="entry name" value="Tetratricopeptide repeat domain"/>
    <property type="match status" value="1"/>
</dbReference>
<dbReference type="PANTHER" id="PTHR35807:SF2">
    <property type="entry name" value="TRANSCRIPTIONAL ACTIVATOR DOMAIN"/>
    <property type="match status" value="1"/>
</dbReference>
<dbReference type="SMART" id="SM01043">
    <property type="entry name" value="BTAD"/>
    <property type="match status" value="1"/>
</dbReference>
<accession>A0A7S8E5W6</accession>
<evidence type="ECO:0000259" key="2">
    <source>
        <dbReference type="SMART" id="SM01043"/>
    </source>
</evidence>
<gene>
    <name evidence="3" type="ORF">G4Y79_14680</name>
</gene>
<organism evidence="3 4">
    <name type="scientific">Phototrophicus methaneseepsis</name>
    <dbReference type="NCBI Taxonomy" id="2710758"/>
    <lineage>
        <taxon>Bacteria</taxon>
        <taxon>Bacillati</taxon>
        <taxon>Chloroflexota</taxon>
        <taxon>Candidatus Thermofontia</taxon>
        <taxon>Phototrophicales</taxon>
        <taxon>Phototrophicaceae</taxon>
        <taxon>Phototrophicus</taxon>
    </lineage>
</organism>
<reference evidence="3 4" key="1">
    <citation type="submission" date="2020-02" db="EMBL/GenBank/DDBJ databases">
        <authorList>
            <person name="Zheng R.K."/>
            <person name="Sun C.M."/>
        </authorList>
    </citation>
    <scope>NUCLEOTIDE SEQUENCE [LARGE SCALE GENOMIC DNA]</scope>
    <source>
        <strain evidence="4">rifampicinis</strain>
    </source>
</reference>